<dbReference type="GO" id="GO:0003824">
    <property type="term" value="F:catalytic activity"/>
    <property type="evidence" value="ECO:0007669"/>
    <property type="project" value="InterPro"/>
</dbReference>
<dbReference type="NCBIfam" id="NF006734">
    <property type="entry name" value="PRK09266.1"/>
    <property type="match status" value="1"/>
</dbReference>
<dbReference type="Pfam" id="PF01063">
    <property type="entry name" value="Aminotran_4"/>
    <property type="match status" value="1"/>
</dbReference>
<sequence>MSVIERTVIDGRIVGGAEVALALKARYGHFTAMQLRGGRVRGLGRHLDRLDAATRELFGQELDRDLVVDSIRALEVVDASVRVYVCEADGPRVLVGSGDPVHLAATPKGLRSVRYQRFLPHIKHTGGFPQAYLGARVRAEGFDEALLTSDDGVISEGAVTNLGCFDGERVIWPDAPMLRGITMQILEAELGRAGVPCEHRVLRAGDLSAFGVVFLANSWGVVAVDRVDEIALKVDEGLMARLTGCYDAAPWDAI</sequence>
<comment type="caution">
    <text evidence="1">The sequence shown here is derived from an EMBL/GenBank/DDBJ whole genome shotgun (WGS) entry which is preliminary data.</text>
</comment>
<dbReference type="Proteomes" id="UP000660745">
    <property type="component" value="Unassembled WGS sequence"/>
</dbReference>
<name>A0A918A2F5_9ACTN</name>
<dbReference type="SUPFAM" id="SSF56752">
    <property type="entry name" value="D-aminoacid aminotransferase-like PLP-dependent enzymes"/>
    <property type="match status" value="1"/>
</dbReference>
<organism evidence="1 2">
    <name type="scientific">Nonomuraea glycinis</name>
    <dbReference type="NCBI Taxonomy" id="2047744"/>
    <lineage>
        <taxon>Bacteria</taxon>
        <taxon>Bacillati</taxon>
        <taxon>Actinomycetota</taxon>
        <taxon>Actinomycetes</taxon>
        <taxon>Streptosporangiales</taxon>
        <taxon>Streptosporangiaceae</taxon>
        <taxon>Nonomuraea</taxon>
    </lineage>
</organism>
<reference evidence="1" key="1">
    <citation type="journal article" date="2014" name="Int. J. Syst. Evol. Microbiol.">
        <title>Complete genome sequence of Corynebacterium casei LMG S-19264T (=DSM 44701T), isolated from a smear-ripened cheese.</title>
        <authorList>
            <consortium name="US DOE Joint Genome Institute (JGI-PGF)"/>
            <person name="Walter F."/>
            <person name="Albersmeier A."/>
            <person name="Kalinowski J."/>
            <person name="Ruckert C."/>
        </authorList>
    </citation>
    <scope>NUCLEOTIDE SEQUENCE</scope>
    <source>
        <strain evidence="1">CGMCC 4.7430</strain>
    </source>
</reference>
<gene>
    <name evidence="1" type="ORF">GCM10012278_23360</name>
</gene>
<protein>
    <recommendedName>
        <fullName evidence="3">Class IV aminotransferase</fullName>
    </recommendedName>
</protein>
<proteinExistence type="predicted"/>
<dbReference type="EMBL" id="BMNK01000003">
    <property type="protein sequence ID" value="GGP05139.1"/>
    <property type="molecule type" value="Genomic_DNA"/>
</dbReference>
<dbReference type="Gene3D" id="3.20.10.10">
    <property type="entry name" value="D-amino Acid Aminotransferase, subunit A, domain 2"/>
    <property type="match status" value="1"/>
</dbReference>
<accession>A0A918A2F5</accession>
<dbReference type="AlphaFoldDB" id="A0A918A2F5"/>
<dbReference type="InterPro" id="IPR001544">
    <property type="entry name" value="Aminotrans_IV"/>
</dbReference>
<dbReference type="InterPro" id="IPR036038">
    <property type="entry name" value="Aminotransferase-like"/>
</dbReference>
<evidence type="ECO:0000313" key="1">
    <source>
        <dbReference type="EMBL" id="GGP05139.1"/>
    </source>
</evidence>
<evidence type="ECO:0008006" key="3">
    <source>
        <dbReference type="Google" id="ProtNLM"/>
    </source>
</evidence>
<dbReference type="InterPro" id="IPR043132">
    <property type="entry name" value="BCAT-like_C"/>
</dbReference>
<keyword evidence="2" id="KW-1185">Reference proteome</keyword>
<evidence type="ECO:0000313" key="2">
    <source>
        <dbReference type="Proteomes" id="UP000660745"/>
    </source>
</evidence>
<dbReference type="RefSeq" id="WP_225276941.1">
    <property type="nucleotide sequence ID" value="NZ_BMNK01000003.1"/>
</dbReference>
<reference evidence="1" key="2">
    <citation type="submission" date="2020-09" db="EMBL/GenBank/DDBJ databases">
        <authorList>
            <person name="Sun Q."/>
            <person name="Zhou Y."/>
        </authorList>
    </citation>
    <scope>NUCLEOTIDE SEQUENCE</scope>
    <source>
        <strain evidence="1">CGMCC 4.7430</strain>
    </source>
</reference>